<dbReference type="Proteomes" id="UP000314294">
    <property type="component" value="Unassembled WGS sequence"/>
</dbReference>
<comment type="caution">
    <text evidence="2">The sequence shown here is derived from an EMBL/GenBank/DDBJ whole genome shotgun (WGS) entry which is preliminary data.</text>
</comment>
<evidence type="ECO:0000256" key="1">
    <source>
        <dbReference type="SAM" id="MobiDB-lite"/>
    </source>
</evidence>
<keyword evidence="3" id="KW-1185">Reference proteome</keyword>
<organism evidence="2 3">
    <name type="scientific">Liparis tanakae</name>
    <name type="common">Tanaka's snailfish</name>
    <dbReference type="NCBI Taxonomy" id="230148"/>
    <lineage>
        <taxon>Eukaryota</taxon>
        <taxon>Metazoa</taxon>
        <taxon>Chordata</taxon>
        <taxon>Craniata</taxon>
        <taxon>Vertebrata</taxon>
        <taxon>Euteleostomi</taxon>
        <taxon>Actinopterygii</taxon>
        <taxon>Neopterygii</taxon>
        <taxon>Teleostei</taxon>
        <taxon>Neoteleostei</taxon>
        <taxon>Acanthomorphata</taxon>
        <taxon>Eupercaria</taxon>
        <taxon>Perciformes</taxon>
        <taxon>Cottioidei</taxon>
        <taxon>Cottales</taxon>
        <taxon>Liparidae</taxon>
        <taxon>Liparis</taxon>
    </lineage>
</organism>
<proteinExistence type="predicted"/>
<dbReference type="EMBL" id="SRLO01000237">
    <property type="protein sequence ID" value="TNN65332.1"/>
    <property type="molecule type" value="Genomic_DNA"/>
</dbReference>
<dbReference type="AlphaFoldDB" id="A0A4Z2HKD9"/>
<protein>
    <submittedName>
        <fullName evidence="2">Uncharacterized protein</fullName>
    </submittedName>
</protein>
<reference evidence="2 3" key="1">
    <citation type="submission" date="2019-03" db="EMBL/GenBank/DDBJ databases">
        <title>First draft genome of Liparis tanakae, snailfish: a comprehensive survey of snailfish specific genes.</title>
        <authorList>
            <person name="Kim W."/>
            <person name="Song I."/>
            <person name="Jeong J.-H."/>
            <person name="Kim D."/>
            <person name="Kim S."/>
            <person name="Ryu S."/>
            <person name="Song J.Y."/>
            <person name="Lee S.K."/>
        </authorList>
    </citation>
    <scope>NUCLEOTIDE SEQUENCE [LARGE SCALE GENOMIC DNA]</scope>
    <source>
        <tissue evidence="2">Muscle</tissue>
    </source>
</reference>
<accession>A0A4Z2HKD9</accession>
<evidence type="ECO:0000313" key="3">
    <source>
        <dbReference type="Proteomes" id="UP000314294"/>
    </source>
</evidence>
<feature type="region of interest" description="Disordered" evidence="1">
    <location>
        <begin position="1"/>
        <end position="23"/>
    </location>
</feature>
<evidence type="ECO:0000313" key="2">
    <source>
        <dbReference type="EMBL" id="TNN65332.1"/>
    </source>
</evidence>
<gene>
    <name evidence="2" type="ORF">EYF80_024487</name>
</gene>
<name>A0A4Z2HKD9_9TELE</name>
<sequence length="118" mass="13433">MQRRLMMKSPRVEQYANQSQRRISSGDQSTLFLRVMLNSILRRSQPKQPRSSGPLWAATPFVTSVIQRPTSSDEVSAEVNVWGKRELLCTHSGYFHLGGHMSQHRGFRSPARAFCQAT</sequence>